<protein>
    <submittedName>
        <fullName evidence="1">Uncharacterized protein</fullName>
    </submittedName>
</protein>
<evidence type="ECO:0000313" key="1">
    <source>
        <dbReference type="EMBL" id="KAJ8971555.1"/>
    </source>
</evidence>
<proteinExistence type="predicted"/>
<gene>
    <name evidence="1" type="ORF">NQ317_011519</name>
</gene>
<dbReference type="InterPro" id="IPR009291">
    <property type="entry name" value="Vps62"/>
</dbReference>
<dbReference type="PANTHER" id="PTHR48220">
    <property type="match status" value="1"/>
</dbReference>
<dbReference type="Pfam" id="PF06101">
    <property type="entry name" value="Vps62"/>
    <property type="match status" value="1"/>
</dbReference>
<comment type="caution">
    <text evidence="1">The sequence shown here is derived from an EMBL/GenBank/DDBJ whole genome shotgun (WGS) entry which is preliminary data.</text>
</comment>
<organism evidence="1 2">
    <name type="scientific">Molorchus minor</name>
    <dbReference type="NCBI Taxonomy" id="1323400"/>
    <lineage>
        <taxon>Eukaryota</taxon>
        <taxon>Metazoa</taxon>
        <taxon>Ecdysozoa</taxon>
        <taxon>Arthropoda</taxon>
        <taxon>Hexapoda</taxon>
        <taxon>Insecta</taxon>
        <taxon>Pterygota</taxon>
        <taxon>Neoptera</taxon>
        <taxon>Endopterygota</taxon>
        <taxon>Coleoptera</taxon>
        <taxon>Polyphaga</taxon>
        <taxon>Cucujiformia</taxon>
        <taxon>Chrysomeloidea</taxon>
        <taxon>Cerambycidae</taxon>
        <taxon>Lamiinae</taxon>
        <taxon>Monochamini</taxon>
        <taxon>Molorchus</taxon>
    </lineage>
</organism>
<dbReference type="EMBL" id="JAPWTJ010001466">
    <property type="protein sequence ID" value="KAJ8971555.1"/>
    <property type="molecule type" value="Genomic_DNA"/>
</dbReference>
<name>A0ABQ9J1X9_9CUCU</name>
<reference evidence="1" key="1">
    <citation type="journal article" date="2023" name="Insect Mol. Biol.">
        <title>Genome sequencing provides insights into the evolution of gene families encoding plant cell wall-degrading enzymes in longhorned beetles.</title>
        <authorList>
            <person name="Shin N.R."/>
            <person name="Okamura Y."/>
            <person name="Kirsch R."/>
            <person name="Pauchet Y."/>
        </authorList>
    </citation>
    <scope>NUCLEOTIDE SEQUENCE</scope>
    <source>
        <strain evidence="1">MMC_N1</strain>
    </source>
</reference>
<accession>A0ABQ9J1X9</accession>
<evidence type="ECO:0000313" key="2">
    <source>
        <dbReference type="Proteomes" id="UP001162164"/>
    </source>
</evidence>
<dbReference type="Proteomes" id="UP001162164">
    <property type="component" value="Unassembled WGS sequence"/>
</dbReference>
<keyword evidence="2" id="KW-1185">Reference proteome</keyword>
<dbReference type="PANTHER" id="PTHR48220:SF1">
    <property type="entry name" value="VACUOLAR PROTEIN SORTING-ASSOCIATED PROTEIN 62-RELATED"/>
    <property type="match status" value="1"/>
</dbReference>
<sequence>MTNSKAKDIKSYHFNRQIDRLVKQWSPLIWMSPQEKYMPLSIEEFLEHVHVADENGEKIKTSSTRMSTADSTSYLVTHQPLGTI</sequence>
<dbReference type="InterPro" id="IPR053102">
    <property type="entry name" value="VPS_Associated"/>
</dbReference>